<proteinExistence type="inferred from homology"/>
<dbReference type="SUPFAM" id="SSF51735">
    <property type="entry name" value="NAD(P)-binding Rossmann-fold domains"/>
    <property type="match status" value="1"/>
</dbReference>
<dbReference type="PRINTS" id="PR00080">
    <property type="entry name" value="SDRFAMILY"/>
</dbReference>
<sequence length="259" mass="28011">MRLRNKIAVVTGGGSGIGRATAKLFAAEGARVVIAELNADSARQSAEEIGERAIAVPVDVTKPEQVEQLFQEVERCFDRLDVLISNAGRPFQLTSLTAGENDWDECLNLNLRSNWLCARAAHPLLLRAGGGSIVTVASTQGYRANKNSFPYSAAKGGLLALTRNLAVEYAPERIRVNAIVPGQIESVRTEPFFDSFADPEEARRRVLSTFPLGRLGKPEDVAKAALFLASDDSEWITGTWLTVDGGRDAALVDLSDLKE</sequence>
<accession>A0A6J4PUA4</accession>
<dbReference type="PRINTS" id="PR00081">
    <property type="entry name" value="GDHRDH"/>
</dbReference>
<evidence type="ECO:0000256" key="1">
    <source>
        <dbReference type="ARBA" id="ARBA00006484"/>
    </source>
</evidence>
<dbReference type="Pfam" id="PF13561">
    <property type="entry name" value="adh_short_C2"/>
    <property type="match status" value="1"/>
</dbReference>
<reference evidence="3" key="1">
    <citation type="submission" date="2020-02" db="EMBL/GenBank/DDBJ databases">
        <authorList>
            <person name="Meier V. D."/>
        </authorList>
    </citation>
    <scope>NUCLEOTIDE SEQUENCE</scope>
    <source>
        <strain evidence="3">AVDCRST_MAG74</strain>
    </source>
</reference>
<name>A0A6J4PUA4_9BACT</name>
<evidence type="ECO:0000256" key="2">
    <source>
        <dbReference type="ARBA" id="ARBA00023002"/>
    </source>
</evidence>
<keyword evidence="2 3" id="KW-0560">Oxidoreductase</keyword>
<dbReference type="InterPro" id="IPR036291">
    <property type="entry name" value="NAD(P)-bd_dom_sf"/>
</dbReference>
<comment type="similarity">
    <text evidence="1">Belongs to the short-chain dehydrogenases/reductases (SDR) family.</text>
</comment>
<dbReference type="PANTHER" id="PTHR42760:SF115">
    <property type="entry name" value="3-OXOACYL-[ACYL-CARRIER-PROTEIN] REDUCTASE FABG"/>
    <property type="match status" value="1"/>
</dbReference>
<dbReference type="EMBL" id="CADCUR010000264">
    <property type="protein sequence ID" value="CAA9419862.1"/>
    <property type="molecule type" value="Genomic_DNA"/>
</dbReference>
<dbReference type="InterPro" id="IPR020904">
    <property type="entry name" value="Sc_DH/Rdtase_CS"/>
</dbReference>
<dbReference type="NCBIfam" id="NF005559">
    <property type="entry name" value="PRK07231.1"/>
    <property type="match status" value="1"/>
</dbReference>
<dbReference type="AlphaFoldDB" id="A0A6J4PUA4"/>
<dbReference type="EC" id="1.1.1.100" evidence="3"/>
<dbReference type="CDD" id="cd05233">
    <property type="entry name" value="SDR_c"/>
    <property type="match status" value="1"/>
</dbReference>
<gene>
    <name evidence="3" type="ORF">AVDCRST_MAG74-2889</name>
</gene>
<evidence type="ECO:0000313" key="3">
    <source>
        <dbReference type="EMBL" id="CAA9419862.1"/>
    </source>
</evidence>
<dbReference type="PROSITE" id="PS00061">
    <property type="entry name" value="ADH_SHORT"/>
    <property type="match status" value="1"/>
</dbReference>
<dbReference type="Gene3D" id="3.40.50.720">
    <property type="entry name" value="NAD(P)-binding Rossmann-like Domain"/>
    <property type="match status" value="1"/>
</dbReference>
<protein>
    <submittedName>
        <fullName evidence="3">3-oxoacyl-[acyl-carrier protein] reductase</fullName>
        <ecNumber evidence="3">1.1.1.100</ecNumber>
    </submittedName>
</protein>
<dbReference type="FunFam" id="3.40.50.720:FF:000084">
    <property type="entry name" value="Short-chain dehydrogenase reductase"/>
    <property type="match status" value="1"/>
</dbReference>
<dbReference type="InterPro" id="IPR002347">
    <property type="entry name" value="SDR_fam"/>
</dbReference>
<dbReference type="PANTHER" id="PTHR42760">
    <property type="entry name" value="SHORT-CHAIN DEHYDROGENASES/REDUCTASES FAMILY MEMBER"/>
    <property type="match status" value="1"/>
</dbReference>
<organism evidence="3">
    <name type="scientific">uncultured Pyrinomonadaceae bacterium</name>
    <dbReference type="NCBI Taxonomy" id="2283094"/>
    <lineage>
        <taxon>Bacteria</taxon>
        <taxon>Pseudomonadati</taxon>
        <taxon>Acidobacteriota</taxon>
        <taxon>Blastocatellia</taxon>
        <taxon>Blastocatellales</taxon>
        <taxon>Pyrinomonadaceae</taxon>
        <taxon>environmental samples</taxon>
    </lineage>
</organism>
<dbReference type="GO" id="GO:0004316">
    <property type="term" value="F:3-oxoacyl-[acyl-carrier-protein] reductase (NADPH) activity"/>
    <property type="evidence" value="ECO:0007669"/>
    <property type="project" value="UniProtKB-EC"/>
</dbReference>